<dbReference type="AlphaFoldDB" id="A0A811Q5U3"/>
<evidence type="ECO:0000313" key="6">
    <source>
        <dbReference type="Proteomes" id="UP000604825"/>
    </source>
</evidence>
<dbReference type="PRINTS" id="PR00320">
    <property type="entry name" value="GPROTEINBRPT"/>
</dbReference>
<feature type="compositionally biased region" description="Low complexity" evidence="4">
    <location>
        <begin position="399"/>
        <end position="412"/>
    </location>
</feature>
<organism evidence="5 6">
    <name type="scientific">Miscanthus lutarioriparius</name>
    <dbReference type="NCBI Taxonomy" id="422564"/>
    <lineage>
        <taxon>Eukaryota</taxon>
        <taxon>Viridiplantae</taxon>
        <taxon>Streptophyta</taxon>
        <taxon>Embryophyta</taxon>
        <taxon>Tracheophyta</taxon>
        <taxon>Spermatophyta</taxon>
        <taxon>Magnoliopsida</taxon>
        <taxon>Liliopsida</taxon>
        <taxon>Poales</taxon>
        <taxon>Poaceae</taxon>
        <taxon>PACMAD clade</taxon>
        <taxon>Panicoideae</taxon>
        <taxon>Andropogonodae</taxon>
        <taxon>Andropogoneae</taxon>
        <taxon>Saccharinae</taxon>
        <taxon>Miscanthus</taxon>
    </lineage>
</organism>
<dbReference type="InterPro" id="IPR019775">
    <property type="entry name" value="WD40_repeat_CS"/>
</dbReference>
<proteinExistence type="predicted"/>
<keyword evidence="1 3" id="KW-0853">WD repeat</keyword>
<feature type="compositionally biased region" description="Basic and acidic residues" evidence="4">
    <location>
        <begin position="859"/>
        <end position="878"/>
    </location>
</feature>
<feature type="region of interest" description="Disordered" evidence="4">
    <location>
        <begin position="366"/>
        <end position="417"/>
    </location>
</feature>
<keyword evidence="6" id="KW-1185">Reference proteome</keyword>
<accession>A0A811Q5U3</accession>
<dbReference type="InterPro" id="IPR036322">
    <property type="entry name" value="WD40_repeat_dom_sf"/>
</dbReference>
<gene>
    <name evidence="5" type="ORF">NCGR_LOCUS38081</name>
</gene>
<feature type="region of interest" description="Disordered" evidence="4">
    <location>
        <begin position="852"/>
        <end position="923"/>
    </location>
</feature>
<dbReference type="InterPro" id="IPR040324">
    <property type="entry name" value="WDR44/Dgr2"/>
</dbReference>
<feature type="compositionally biased region" description="Polar residues" evidence="4">
    <location>
        <begin position="325"/>
        <end position="334"/>
    </location>
</feature>
<feature type="region of interest" description="Disordered" evidence="4">
    <location>
        <begin position="325"/>
        <end position="353"/>
    </location>
</feature>
<feature type="repeat" description="WD" evidence="3">
    <location>
        <begin position="549"/>
        <end position="589"/>
    </location>
</feature>
<dbReference type="SMART" id="SM00320">
    <property type="entry name" value="WD40"/>
    <property type="match status" value="5"/>
</dbReference>
<keyword evidence="2" id="KW-0677">Repeat</keyword>
<dbReference type="Pfam" id="PF00400">
    <property type="entry name" value="WD40"/>
    <property type="match status" value="4"/>
</dbReference>
<dbReference type="InterPro" id="IPR020472">
    <property type="entry name" value="WD40_PAC1"/>
</dbReference>
<feature type="repeat" description="WD" evidence="3">
    <location>
        <begin position="589"/>
        <end position="623"/>
    </location>
</feature>
<name>A0A811Q5U3_9POAL</name>
<dbReference type="PANTHER" id="PTHR14221:SF68">
    <property type="entry name" value="OS11G0187100 PROTEIN"/>
    <property type="match status" value="1"/>
</dbReference>
<protein>
    <submittedName>
        <fullName evidence="5">Uncharacterized protein</fullName>
    </submittedName>
</protein>
<feature type="region of interest" description="Disordered" evidence="4">
    <location>
        <begin position="1"/>
        <end position="69"/>
    </location>
</feature>
<evidence type="ECO:0000256" key="4">
    <source>
        <dbReference type="SAM" id="MobiDB-lite"/>
    </source>
</evidence>
<evidence type="ECO:0000256" key="3">
    <source>
        <dbReference type="PROSITE-ProRule" id="PRU00221"/>
    </source>
</evidence>
<comment type="caution">
    <text evidence="5">The sequence shown here is derived from an EMBL/GenBank/DDBJ whole genome shotgun (WGS) entry which is preliminary data.</text>
</comment>
<dbReference type="InterPro" id="IPR001680">
    <property type="entry name" value="WD40_rpt"/>
</dbReference>
<feature type="region of interest" description="Disordered" evidence="4">
    <location>
        <begin position="166"/>
        <end position="190"/>
    </location>
</feature>
<dbReference type="PROSITE" id="PS50294">
    <property type="entry name" value="WD_REPEATS_REGION"/>
    <property type="match status" value="3"/>
</dbReference>
<evidence type="ECO:0000313" key="5">
    <source>
        <dbReference type="EMBL" id="CAD6254477.1"/>
    </source>
</evidence>
<feature type="repeat" description="WD" evidence="3">
    <location>
        <begin position="439"/>
        <end position="480"/>
    </location>
</feature>
<feature type="region of interest" description="Disordered" evidence="4">
    <location>
        <begin position="485"/>
        <end position="509"/>
    </location>
</feature>
<dbReference type="EMBL" id="CAJGYO010000009">
    <property type="protein sequence ID" value="CAD6254477.1"/>
    <property type="molecule type" value="Genomic_DNA"/>
</dbReference>
<dbReference type="Gene3D" id="2.130.10.10">
    <property type="entry name" value="YVTN repeat-like/Quinoprotein amine dehydrogenase"/>
    <property type="match status" value="3"/>
</dbReference>
<dbReference type="OrthoDB" id="408728at2759"/>
<dbReference type="PROSITE" id="PS50082">
    <property type="entry name" value="WD_REPEATS_2"/>
    <property type="match status" value="3"/>
</dbReference>
<dbReference type="PANTHER" id="PTHR14221">
    <property type="entry name" value="WD REPEAT DOMAIN 44"/>
    <property type="match status" value="1"/>
</dbReference>
<dbReference type="InterPro" id="IPR015943">
    <property type="entry name" value="WD40/YVTN_repeat-like_dom_sf"/>
</dbReference>
<dbReference type="Proteomes" id="UP000604825">
    <property type="component" value="Unassembled WGS sequence"/>
</dbReference>
<sequence length="958" mass="102892">MQEPSRIMSQETDGEVAGVANSHDDKDHVHGTIGRGADADSEEEDNEEHGGGQEPFFQCLDQEQQPPDTLHLHDARVEFPSDDDSDGDDVRFSFATADGDHLLEEQAELDLDVEEEEEDTSRYDYGTWMAPEPVSIQERRRRLLQGMGLTSSKDLLRSRNARARLPPDIPRYVPRRKQQPPAAVAEAPNTTSAAPVVAAALPEIAEHQRNAVLTRSCSDSRLAVLGGAARKPSLFCRVCSLPHRLQGSPVHKALRAAALCPLPSAPSKDGGTGNAIAGDTGGGFKHPGNGKEIVANGQLNEAQRSAPLNIDELQRFITHTAFVTQPVRRSQSQPVPAAGAAKGDEKPVEKRRTRWLRNIKLVASAAGIRTDKEKQDGDGGGGGGGGGSRPARTPSVTMSKSASAHAAVSSAATGPERLKVHHYGKSSRELTGLYMRQEVRAHEGSIWSIKFSPDGRFLASGGEDSVVRVWEVLNVDVSSSAVAQELSTSLPPQPPPASTDGRSAAAAPGLAAQLSRRVRRGRSSKDVLPEHVVVPESVFTLAEQPSCALEGHQDDVLDLSWSKSQQLLSSSMDHTVRLWDVVTKTCLRVFPHSDYVTCVQFNPVDDGYFISGSLDCKVRIWSVPDRQVVDWSDLNDMVTAACYTPDGQAAIIGSHKGSCRFYKTTDCKLNQEAQIDMSITKKRRSQAKKDHRIPFCAGEPVRDLGDIGGLADPGVQRHQRPPEIQRYAAMAASARPSLPLHASRTPCTNSATQKGNPCFFLPGFKNTSSQISASYTADGRYVVCASEDSNVYVWRRVPGSVSGVGGGGTGGGGGGASISVRAKTWLTSRSYEYFFCRDVSVAVPWPGSPPSFPPCDASRNGKSDTPRKQQSSSRHDDVVGGAGGCVPRGTKSGPMAYHGGGGQLLRPELSRRESQSSARWHGGAEGGNAWGMVLVTASRGGEIRVYQNFGLPLANLFH</sequence>
<feature type="compositionally biased region" description="Gly residues" evidence="4">
    <location>
        <begin position="378"/>
        <end position="388"/>
    </location>
</feature>
<evidence type="ECO:0000256" key="2">
    <source>
        <dbReference type="ARBA" id="ARBA00022737"/>
    </source>
</evidence>
<evidence type="ECO:0000256" key="1">
    <source>
        <dbReference type="ARBA" id="ARBA00022574"/>
    </source>
</evidence>
<reference evidence="5" key="1">
    <citation type="submission" date="2020-10" db="EMBL/GenBank/DDBJ databases">
        <authorList>
            <person name="Han B."/>
            <person name="Lu T."/>
            <person name="Zhao Q."/>
            <person name="Huang X."/>
            <person name="Zhao Y."/>
        </authorList>
    </citation>
    <scope>NUCLEOTIDE SEQUENCE</scope>
</reference>
<dbReference type="SUPFAM" id="SSF50978">
    <property type="entry name" value="WD40 repeat-like"/>
    <property type="match status" value="1"/>
</dbReference>
<dbReference type="PROSITE" id="PS00678">
    <property type="entry name" value="WD_REPEATS_1"/>
    <property type="match status" value="2"/>
</dbReference>